<sequence length="218" mass="25086">MDKKESEAIEKYQKHLINDKDDLSDSSQDEEELLDSLNDDDVLSKYREDRLEQLKKEFAKINRNAEEGGGKIRYVDNEEEVMKIVSRSDAALVHFYQPEFVKCRVMNAKLEDIARNHLELVVISIKAEMASFLVTKLNVKVLPFVVMYLKGQEVDRLVGFSKLGNQPEDFNKDVLENMLYSKGMLNRPSNVTFSSGRINRSRRTNGASDDDEDDDLDI</sequence>
<dbReference type="EMBL" id="FO082052">
    <property type="protein sequence ID" value="CCE80840.1"/>
    <property type="molecule type" value="Genomic_DNA"/>
</dbReference>
<feature type="domain" description="Thioredoxin" evidence="2">
    <location>
        <begin position="79"/>
        <end position="162"/>
    </location>
</feature>
<dbReference type="OrthoDB" id="10257948at2759"/>
<dbReference type="EMBL" id="FO082053">
    <property type="protein sequence ID" value="CCE80075.1"/>
    <property type="molecule type" value="Genomic_DNA"/>
</dbReference>
<dbReference type="FunCoup" id="G8YHD8">
    <property type="interactions" value="1208"/>
</dbReference>
<protein>
    <submittedName>
        <fullName evidence="4">Piso0_003173 protein</fullName>
    </submittedName>
</protein>
<organism evidence="4 5">
    <name type="scientific">Pichia sorbitophila (strain ATCC MYA-4447 / BCRC 22081 / CBS 7064 / NBRC 10061 / NRRL Y-12695)</name>
    <name type="common">Hybrid yeast</name>
    <dbReference type="NCBI Taxonomy" id="559304"/>
    <lineage>
        <taxon>Eukaryota</taxon>
        <taxon>Fungi</taxon>
        <taxon>Dikarya</taxon>
        <taxon>Ascomycota</taxon>
        <taxon>Saccharomycotina</taxon>
        <taxon>Pichiomycetes</taxon>
        <taxon>Debaryomycetaceae</taxon>
        <taxon>Millerozyma</taxon>
    </lineage>
</organism>
<proteinExistence type="predicted"/>
<feature type="compositionally biased region" description="Basic and acidic residues" evidence="1">
    <location>
        <begin position="1"/>
        <end position="23"/>
    </location>
</feature>
<evidence type="ECO:0000256" key="1">
    <source>
        <dbReference type="SAM" id="MobiDB-lite"/>
    </source>
</evidence>
<dbReference type="SUPFAM" id="SSF52833">
    <property type="entry name" value="Thioredoxin-like"/>
    <property type="match status" value="1"/>
</dbReference>
<dbReference type="HOGENOM" id="CLU_072378_0_0_1"/>
<dbReference type="Gene3D" id="3.40.30.10">
    <property type="entry name" value="Glutaredoxin"/>
    <property type="match status" value="1"/>
</dbReference>
<keyword evidence="5" id="KW-1185">Reference proteome</keyword>
<dbReference type="STRING" id="559304.G8YHD8"/>
<dbReference type="InterPro" id="IPR013766">
    <property type="entry name" value="Thioredoxin_domain"/>
</dbReference>
<accession>G8YHD8</accession>
<name>G8YHD8_PICSO</name>
<evidence type="ECO:0000313" key="5">
    <source>
        <dbReference type="Proteomes" id="UP000005222"/>
    </source>
</evidence>
<dbReference type="Pfam" id="PF00085">
    <property type="entry name" value="Thioredoxin"/>
    <property type="match status" value="1"/>
</dbReference>
<dbReference type="InterPro" id="IPR036249">
    <property type="entry name" value="Thioredoxin-like_sf"/>
</dbReference>
<feature type="compositionally biased region" description="Acidic residues" evidence="1">
    <location>
        <begin position="24"/>
        <end position="34"/>
    </location>
</feature>
<feature type="region of interest" description="Disordered" evidence="1">
    <location>
        <begin position="191"/>
        <end position="218"/>
    </location>
</feature>
<dbReference type="eggNOG" id="KOG1672">
    <property type="taxonomic scope" value="Eukaryota"/>
</dbReference>
<feature type="region of interest" description="Disordered" evidence="1">
    <location>
        <begin position="1"/>
        <end position="34"/>
    </location>
</feature>
<reference evidence="4" key="1">
    <citation type="submission" date="2011-10" db="EMBL/GenBank/DDBJ databases">
        <authorList>
            <person name="Genoscope - CEA"/>
        </authorList>
    </citation>
    <scope>NUCLEOTIDE SEQUENCE</scope>
</reference>
<reference evidence="5" key="2">
    <citation type="journal article" date="2012" name="G3 (Bethesda)">
        <title>Pichia sorbitophila, an interspecies yeast hybrid reveals early steps of genome resolution following polyploidization.</title>
        <authorList>
            <person name="Leh Louis V."/>
            <person name="Despons L."/>
            <person name="Friedrich A."/>
            <person name="Martin T."/>
            <person name="Durrens P."/>
            <person name="Casaregola S."/>
            <person name="Neuveglise C."/>
            <person name="Fairhead C."/>
            <person name="Marck C."/>
            <person name="Cruz J.A."/>
            <person name="Straub M.L."/>
            <person name="Kugler V."/>
            <person name="Sacerdot C."/>
            <person name="Uzunov Z."/>
            <person name="Thierry A."/>
            <person name="Weiss S."/>
            <person name="Bleykasten C."/>
            <person name="De Montigny J."/>
            <person name="Jacques N."/>
            <person name="Jung P."/>
            <person name="Lemaire M."/>
            <person name="Mallet S."/>
            <person name="Morel G."/>
            <person name="Richard G.F."/>
            <person name="Sarkar A."/>
            <person name="Savel G."/>
            <person name="Schacherer J."/>
            <person name="Seret M.L."/>
            <person name="Talla E."/>
            <person name="Samson G."/>
            <person name="Jubin C."/>
            <person name="Poulain J."/>
            <person name="Vacherie B."/>
            <person name="Barbe V."/>
            <person name="Pelletier E."/>
            <person name="Sherman D.J."/>
            <person name="Westhof E."/>
            <person name="Weissenbach J."/>
            <person name="Baret P.V."/>
            <person name="Wincker P."/>
            <person name="Gaillardin C."/>
            <person name="Dujon B."/>
            <person name="Souciet J.L."/>
        </authorList>
    </citation>
    <scope>NUCLEOTIDE SEQUENCE [LARGE SCALE GENOMIC DNA]</scope>
    <source>
        <strain evidence="5">ATCC MYA-4447 / BCRC 22081 / CBS 7064 / NBRC 10061 / NRRL Y-12695</strain>
    </source>
</reference>
<gene>
    <name evidence="4" type="primary">Piso0_003173</name>
    <name evidence="3" type="ORF">GNLVRS01_PISO0G06496g</name>
    <name evidence="4" type="ORF">GNLVRS01_PISO0H06497g</name>
</gene>
<evidence type="ECO:0000259" key="2">
    <source>
        <dbReference type="Pfam" id="PF00085"/>
    </source>
</evidence>
<evidence type="ECO:0000313" key="3">
    <source>
        <dbReference type="EMBL" id="CCE80075.1"/>
    </source>
</evidence>
<dbReference type="Proteomes" id="UP000005222">
    <property type="component" value="Chromosome H"/>
</dbReference>
<feature type="compositionally biased region" description="Acidic residues" evidence="1">
    <location>
        <begin position="208"/>
        <end position="218"/>
    </location>
</feature>
<dbReference type="PANTHER" id="PTHR21148">
    <property type="entry name" value="THIOREDOXIN DOMAIN-CONTAINING PROTEIN 9"/>
    <property type="match status" value="1"/>
</dbReference>
<dbReference type="Proteomes" id="UP000005222">
    <property type="component" value="Chromosome G"/>
</dbReference>
<evidence type="ECO:0000313" key="4">
    <source>
        <dbReference type="EMBL" id="CCE80840.1"/>
    </source>
</evidence>
<dbReference type="InParanoid" id="G8YHD8"/>
<dbReference type="AlphaFoldDB" id="G8YHD8"/>